<comment type="caution">
    <text evidence="2">The sequence shown here is derived from an EMBL/GenBank/DDBJ whole genome shotgun (WGS) entry which is preliminary data.</text>
</comment>
<name>A0ABX0TRG3_9SPHN</name>
<reference evidence="2 3" key="1">
    <citation type="submission" date="2020-03" db="EMBL/GenBank/DDBJ databases">
        <title>Genomic Encyclopedia of Type Strains, Phase III (KMG-III): the genomes of soil and plant-associated and newly described type strains.</title>
        <authorList>
            <person name="Whitman W."/>
        </authorList>
    </citation>
    <scope>NUCLEOTIDE SEQUENCE [LARGE SCALE GENOMIC DNA]</scope>
    <source>
        <strain evidence="2 3">CECT 8804</strain>
    </source>
</reference>
<organism evidence="2 3">
    <name type="scientific">Sphingomonas vulcanisoli</name>
    <dbReference type="NCBI Taxonomy" id="1658060"/>
    <lineage>
        <taxon>Bacteria</taxon>
        <taxon>Pseudomonadati</taxon>
        <taxon>Pseudomonadota</taxon>
        <taxon>Alphaproteobacteria</taxon>
        <taxon>Sphingomonadales</taxon>
        <taxon>Sphingomonadaceae</taxon>
        <taxon>Sphingomonas</taxon>
    </lineage>
</organism>
<evidence type="ECO:0000313" key="3">
    <source>
        <dbReference type="Proteomes" id="UP000727456"/>
    </source>
</evidence>
<dbReference type="RefSeq" id="WP_167072940.1">
    <property type="nucleotide sequence ID" value="NZ_JAAOZC010000003.1"/>
</dbReference>
<sequence length="305" mass="34642">MKSRAPTKIPVPAFTPVPRRKPRYDGWTAERQIAFLDALAETGSVKHAAERINMSYEGAYALRRQPGAESFAHAWDAALDHGVQQLVGLAIDRARDGVETPLYSYGKLIGSRRVYNDRLLMFCIKHGLGRLGVEDPRPLRPGTKSPQTIAREDKEAKERRDAEEQQDMLRFVGELAAELVDMAKALRFTLVRERVSRETGLFDGEDTYARMADQILALLAKEPDHWARHRDALTEIYREMERCPEAMENSMVFSPAKEPKPGPTYHTRRTARDEALRLIERGRGMWRAAGDEVTWADWRAREGGG</sequence>
<feature type="region of interest" description="Disordered" evidence="1">
    <location>
        <begin position="134"/>
        <end position="165"/>
    </location>
</feature>
<feature type="compositionally biased region" description="Basic and acidic residues" evidence="1">
    <location>
        <begin position="150"/>
        <end position="163"/>
    </location>
</feature>
<gene>
    <name evidence="2" type="ORF">FHS31_001732</name>
</gene>
<proteinExistence type="predicted"/>
<protein>
    <recommendedName>
        <fullName evidence="4">Terminase</fullName>
    </recommendedName>
</protein>
<evidence type="ECO:0000256" key="1">
    <source>
        <dbReference type="SAM" id="MobiDB-lite"/>
    </source>
</evidence>
<accession>A0ABX0TRG3</accession>
<dbReference type="Proteomes" id="UP000727456">
    <property type="component" value="Unassembled WGS sequence"/>
</dbReference>
<dbReference type="EMBL" id="JAAOZC010000003">
    <property type="protein sequence ID" value="NIJ08122.1"/>
    <property type="molecule type" value="Genomic_DNA"/>
</dbReference>
<keyword evidence="3" id="KW-1185">Reference proteome</keyword>
<evidence type="ECO:0000313" key="2">
    <source>
        <dbReference type="EMBL" id="NIJ08122.1"/>
    </source>
</evidence>
<evidence type="ECO:0008006" key="4">
    <source>
        <dbReference type="Google" id="ProtNLM"/>
    </source>
</evidence>